<dbReference type="Pfam" id="PF00004">
    <property type="entry name" value="AAA"/>
    <property type="match status" value="1"/>
</dbReference>
<keyword evidence="2" id="KW-0378">Hydrolase</keyword>
<protein>
    <submittedName>
        <fullName evidence="2">ATP-dependent Lon protease</fullName>
    </submittedName>
</protein>
<dbReference type="EMBL" id="MG869620">
    <property type="protein sequence ID" value="AWD72230.1"/>
    <property type="molecule type" value="Genomic_DNA"/>
</dbReference>
<dbReference type="GO" id="GO:0016887">
    <property type="term" value="F:ATP hydrolysis activity"/>
    <property type="evidence" value="ECO:0007669"/>
    <property type="project" value="InterPro"/>
</dbReference>
<dbReference type="GO" id="GO:0004176">
    <property type="term" value="F:ATP-dependent peptidase activity"/>
    <property type="evidence" value="ECO:0007669"/>
    <property type="project" value="InterPro"/>
</dbReference>
<dbReference type="GO" id="GO:0005524">
    <property type="term" value="F:ATP binding"/>
    <property type="evidence" value="ECO:0007669"/>
    <property type="project" value="InterPro"/>
</dbReference>
<keyword evidence="2" id="KW-0614">Plasmid</keyword>
<proteinExistence type="predicted"/>
<evidence type="ECO:0000259" key="1">
    <source>
        <dbReference type="Pfam" id="PF00004"/>
    </source>
</evidence>
<sequence length="350" mass="38112">MTKVALLPAHEPELYGEAAINRIDHALAGEAEHAARSKFDLPAGHDAAQPPAPGSSLMHVVIKGVIVQPSDSADRDFLKPYAILQRPLPLAALPPLETLSSMQRQLREEFPWAANALEAVFGQLRARRQFGSVHLAFTPLLLCGPPGTGKTRLARRLGEVFRLQTLVLKLGGAIDAMSILGTNRGWSTGQPSPLLRPLLKGTASALIILDELDKPANGTKNSPPIESALLGLLELEDARCWLDGYLQTECDLSGMLYIATCNQTTWMPGALKSRFRMVDVRAPTLPELRSVAPFVAKDIEAEWGLASGALQGVPFEHLLPPRMTSLRQLRRAMQSAVARWLDAPGQHIRH</sequence>
<dbReference type="GO" id="GO:0004252">
    <property type="term" value="F:serine-type endopeptidase activity"/>
    <property type="evidence" value="ECO:0007669"/>
    <property type="project" value="InterPro"/>
</dbReference>
<evidence type="ECO:0000313" key="2">
    <source>
        <dbReference type="EMBL" id="AWD72230.1"/>
    </source>
</evidence>
<dbReference type="PANTHER" id="PTHR43718:SF2">
    <property type="entry name" value="LON PROTEASE HOMOLOG, MITOCHONDRIAL"/>
    <property type="match status" value="1"/>
</dbReference>
<dbReference type="Gene3D" id="3.40.50.300">
    <property type="entry name" value="P-loop containing nucleotide triphosphate hydrolases"/>
    <property type="match status" value="1"/>
</dbReference>
<dbReference type="SUPFAM" id="SSF52540">
    <property type="entry name" value="P-loop containing nucleoside triphosphate hydrolases"/>
    <property type="match status" value="1"/>
</dbReference>
<gene>
    <name evidence="2" type="ORF">pH6NP1_p034</name>
</gene>
<geneLocation type="plasmid" evidence="2">
    <name>pH6NP1</name>
</geneLocation>
<dbReference type="GO" id="GO:0007005">
    <property type="term" value="P:mitochondrion organization"/>
    <property type="evidence" value="ECO:0007669"/>
    <property type="project" value="TreeGrafter"/>
</dbReference>
<name>A0A2S1FIA9_9BURK</name>
<feature type="domain" description="ATPase AAA-type core" evidence="1">
    <location>
        <begin position="140"/>
        <end position="277"/>
    </location>
</feature>
<dbReference type="PANTHER" id="PTHR43718">
    <property type="entry name" value="LON PROTEASE"/>
    <property type="match status" value="1"/>
</dbReference>
<reference evidence="2" key="1">
    <citation type="submission" date="2018-01" db="EMBL/GenBank/DDBJ databases">
        <title>Plasmids of psychrophilic Polaromonas spp. isolated from Arctic and Antarctic glaciers.</title>
        <authorList>
            <person name="Dziewit L."/>
            <person name="Ciok A."/>
        </authorList>
    </citation>
    <scope>NUCLEOTIDE SEQUENCE</scope>
    <source>
        <plasmid evidence="2">pH6NP1</plasmid>
    </source>
</reference>
<keyword evidence="2" id="KW-0645">Protease</keyword>
<dbReference type="InterPro" id="IPR027065">
    <property type="entry name" value="Lon_Prtase"/>
</dbReference>
<accession>A0A2S1FIA9</accession>
<dbReference type="GO" id="GO:0003697">
    <property type="term" value="F:single-stranded DNA binding"/>
    <property type="evidence" value="ECO:0007669"/>
    <property type="project" value="TreeGrafter"/>
</dbReference>
<organism evidence="2">
    <name type="scientific">Polaromonas sp. H6N</name>
    <dbReference type="NCBI Taxonomy" id="1840293"/>
    <lineage>
        <taxon>Bacteria</taxon>
        <taxon>Pseudomonadati</taxon>
        <taxon>Pseudomonadota</taxon>
        <taxon>Betaproteobacteria</taxon>
        <taxon>Burkholderiales</taxon>
        <taxon>Comamonadaceae</taxon>
        <taxon>Polaromonas</taxon>
    </lineage>
</organism>
<dbReference type="AlphaFoldDB" id="A0A2S1FIA9"/>
<dbReference type="GO" id="GO:0051131">
    <property type="term" value="P:chaperone-mediated protein complex assembly"/>
    <property type="evidence" value="ECO:0007669"/>
    <property type="project" value="TreeGrafter"/>
</dbReference>
<dbReference type="InterPro" id="IPR027417">
    <property type="entry name" value="P-loop_NTPase"/>
</dbReference>
<dbReference type="InterPro" id="IPR003959">
    <property type="entry name" value="ATPase_AAA_core"/>
</dbReference>
<dbReference type="GO" id="GO:0006515">
    <property type="term" value="P:protein quality control for misfolded or incompletely synthesized proteins"/>
    <property type="evidence" value="ECO:0007669"/>
    <property type="project" value="TreeGrafter"/>
</dbReference>